<keyword evidence="2" id="KW-1185">Reference proteome</keyword>
<comment type="caution">
    <text evidence="1">The sequence shown here is derived from an EMBL/GenBank/DDBJ whole genome shotgun (WGS) entry which is preliminary data.</text>
</comment>
<sequence length="105" mass="11665">MNDTQRQALLGHLKNSLKAAYQQALDADAKLAALASENLAQFESVLKPGTGFTVEAVRFKPYVEELGQDLLALEQSTDFGSDLEKVTRKLQLLLKTLSRFKNLEL</sequence>
<name>A0A3N1P4P4_9GAMM</name>
<evidence type="ECO:0008006" key="3">
    <source>
        <dbReference type="Google" id="ProtNLM"/>
    </source>
</evidence>
<evidence type="ECO:0000313" key="1">
    <source>
        <dbReference type="EMBL" id="ROQ22441.1"/>
    </source>
</evidence>
<accession>A0A3N1P4P4</accession>
<reference evidence="1 2" key="1">
    <citation type="submission" date="2018-11" db="EMBL/GenBank/DDBJ databases">
        <title>Genomic Encyclopedia of Type Strains, Phase IV (KMG-IV): sequencing the most valuable type-strain genomes for metagenomic binning, comparative biology and taxonomic classification.</title>
        <authorList>
            <person name="Goeker M."/>
        </authorList>
    </citation>
    <scope>NUCLEOTIDE SEQUENCE [LARGE SCALE GENOMIC DNA]</scope>
    <source>
        <strain evidence="1 2">DSM 21945</strain>
    </source>
</reference>
<dbReference type="STRING" id="584787.GCA_001247655_00991"/>
<gene>
    <name evidence="1" type="ORF">EDC28_11084</name>
</gene>
<protein>
    <recommendedName>
        <fullName evidence="3">Prephenate dehydrogenase</fullName>
    </recommendedName>
</protein>
<dbReference type="AlphaFoldDB" id="A0A3N1P4P4"/>
<dbReference type="RefSeq" id="WP_050659889.1">
    <property type="nucleotide sequence ID" value="NZ_JBLXAC010000009.1"/>
</dbReference>
<dbReference type="EMBL" id="RJUL01000010">
    <property type="protein sequence ID" value="ROQ22441.1"/>
    <property type="molecule type" value="Genomic_DNA"/>
</dbReference>
<dbReference type="Proteomes" id="UP000268033">
    <property type="component" value="Unassembled WGS sequence"/>
</dbReference>
<organism evidence="1 2">
    <name type="scientific">Gallaecimonas pentaromativorans</name>
    <dbReference type="NCBI Taxonomy" id="584787"/>
    <lineage>
        <taxon>Bacteria</taxon>
        <taxon>Pseudomonadati</taxon>
        <taxon>Pseudomonadota</taxon>
        <taxon>Gammaproteobacteria</taxon>
        <taxon>Enterobacterales</taxon>
        <taxon>Gallaecimonadaceae</taxon>
        <taxon>Gallaecimonas</taxon>
    </lineage>
</organism>
<evidence type="ECO:0000313" key="2">
    <source>
        <dbReference type="Proteomes" id="UP000268033"/>
    </source>
</evidence>
<proteinExistence type="predicted"/>
<dbReference type="OrthoDB" id="7067468at2"/>